<dbReference type="InterPro" id="IPR051938">
    <property type="entry name" value="Apopto_cytoskel_mod"/>
</dbReference>
<protein>
    <recommendedName>
        <fullName evidence="7">CR-type domain-containing protein</fullName>
    </recommendedName>
</protein>
<dbReference type="InterPro" id="IPR036410">
    <property type="entry name" value="HSP_DnaJ_Cys-rich_dom_sf"/>
</dbReference>
<feature type="zinc finger region" description="CR-type" evidence="6">
    <location>
        <begin position="233"/>
        <end position="311"/>
    </location>
</feature>
<dbReference type="PROSITE" id="PS51188">
    <property type="entry name" value="ZF_CR"/>
    <property type="match status" value="1"/>
</dbReference>
<reference evidence="8 9" key="1">
    <citation type="submission" date="2022-12" db="EMBL/GenBank/DDBJ databases">
        <title>Chromosome-level genome of Tegillarca granosa.</title>
        <authorList>
            <person name="Kim J."/>
        </authorList>
    </citation>
    <scope>NUCLEOTIDE SEQUENCE [LARGE SCALE GENOMIC DNA]</scope>
    <source>
        <strain evidence="8">Teg-2019</strain>
        <tissue evidence="8">Adductor muscle</tissue>
    </source>
</reference>
<evidence type="ECO:0000256" key="1">
    <source>
        <dbReference type="ARBA" id="ARBA00022723"/>
    </source>
</evidence>
<evidence type="ECO:0000256" key="3">
    <source>
        <dbReference type="ARBA" id="ARBA00022771"/>
    </source>
</evidence>
<name>A0ABQ9E1F6_TEGGR</name>
<dbReference type="SUPFAM" id="SSF57938">
    <property type="entry name" value="DnaJ/Hsp40 cysteine-rich domain"/>
    <property type="match status" value="1"/>
</dbReference>
<dbReference type="Gene3D" id="2.10.230.10">
    <property type="entry name" value="Heat shock protein DnaJ, cysteine-rich domain"/>
    <property type="match status" value="1"/>
</dbReference>
<evidence type="ECO:0000313" key="9">
    <source>
        <dbReference type="Proteomes" id="UP001217089"/>
    </source>
</evidence>
<dbReference type="InterPro" id="IPR008971">
    <property type="entry name" value="HSP40/DnaJ_pept-bd"/>
</dbReference>
<evidence type="ECO:0000256" key="6">
    <source>
        <dbReference type="PROSITE-ProRule" id="PRU00546"/>
    </source>
</evidence>
<dbReference type="Pfam" id="PF00684">
    <property type="entry name" value="DnaJ_CXXCXGXG"/>
    <property type="match status" value="1"/>
</dbReference>
<dbReference type="Proteomes" id="UP001217089">
    <property type="component" value="Unassembled WGS sequence"/>
</dbReference>
<keyword evidence="5" id="KW-0143">Chaperone</keyword>
<dbReference type="CDD" id="cd06257">
    <property type="entry name" value="DnaJ"/>
    <property type="match status" value="1"/>
</dbReference>
<dbReference type="EMBL" id="JARBDR010000923">
    <property type="protein sequence ID" value="KAJ8297929.1"/>
    <property type="molecule type" value="Genomic_DNA"/>
</dbReference>
<evidence type="ECO:0000313" key="8">
    <source>
        <dbReference type="EMBL" id="KAJ8297929.1"/>
    </source>
</evidence>
<dbReference type="SUPFAM" id="SSF49493">
    <property type="entry name" value="HSP40/DnaJ peptide-binding domain"/>
    <property type="match status" value="1"/>
</dbReference>
<keyword evidence="2" id="KW-0677">Repeat</keyword>
<evidence type="ECO:0000259" key="7">
    <source>
        <dbReference type="PROSITE" id="PS51188"/>
    </source>
</evidence>
<dbReference type="Gene3D" id="2.60.260.20">
    <property type="entry name" value="Urease metallochaperone UreE, N-terminal domain"/>
    <property type="match status" value="2"/>
</dbReference>
<dbReference type="InterPro" id="IPR001305">
    <property type="entry name" value="HSP_DnaJ_Cys-rich_dom"/>
</dbReference>
<keyword evidence="4 6" id="KW-0862">Zinc</keyword>
<dbReference type="CDD" id="cd10719">
    <property type="entry name" value="DnaJ_zf"/>
    <property type="match status" value="1"/>
</dbReference>
<dbReference type="PANTHER" id="PTHR44145:SF3">
    <property type="entry name" value="DNAJ HOMOLOG SUBFAMILY A MEMBER 3, MITOCHONDRIAL"/>
    <property type="match status" value="1"/>
</dbReference>
<proteinExistence type="predicted"/>
<dbReference type="CDD" id="cd10747">
    <property type="entry name" value="DnaJ_C"/>
    <property type="match status" value="1"/>
</dbReference>
<evidence type="ECO:0000256" key="5">
    <source>
        <dbReference type="ARBA" id="ARBA00023186"/>
    </source>
</evidence>
<evidence type="ECO:0000256" key="4">
    <source>
        <dbReference type="ARBA" id="ARBA00022833"/>
    </source>
</evidence>
<dbReference type="PANTHER" id="PTHR44145">
    <property type="entry name" value="DNAJ HOMOLOG SUBFAMILY A MEMBER 3, MITOCHONDRIAL"/>
    <property type="match status" value="1"/>
</dbReference>
<keyword evidence="9" id="KW-1185">Reference proteome</keyword>
<organism evidence="8 9">
    <name type="scientific">Tegillarca granosa</name>
    <name type="common">Malaysian cockle</name>
    <name type="synonym">Anadara granosa</name>
    <dbReference type="NCBI Taxonomy" id="220873"/>
    <lineage>
        <taxon>Eukaryota</taxon>
        <taxon>Metazoa</taxon>
        <taxon>Spiralia</taxon>
        <taxon>Lophotrochozoa</taxon>
        <taxon>Mollusca</taxon>
        <taxon>Bivalvia</taxon>
        <taxon>Autobranchia</taxon>
        <taxon>Pteriomorphia</taxon>
        <taxon>Arcoida</taxon>
        <taxon>Arcoidea</taxon>
        <taxon>Arcidae</taxon>
        <taxon>Tegillarca</taxon>
    </lineage>
</organism>
<dbReference type="InterPro" id="IPR036869">
    <property type="entry name" value="J_dom_sf"/>
</dbReference>
<dbReference type="SUPFAM" id="SSF46565">
    <property type="entry name" value="Chaperone J-domain"/>
    <property type="match status" value="1"/>
</dbReference>
<dbReference type="Gene3D" id="1.10.287.110">
    <property type="entry name" value="DnaJ domain"/>
    <property type="match status" value="2"/>
</dbReference>
<sequence length="507" mass="55477">MCGDSSTDPWVCSLCGEGSADLWGSVCVTKMAAIRRACCRLQSQKGFSSVSSIFNGNCNEGPLQSNSFRYSTTVAFSYHQSQCCKLGKHKMGIKNSSRCIHRSSANNKQDYYQVLGVSKSADAKDIKKAYYQVLSDENKRRDYDTFGMSGAGAGPGAGRASGFGGQQGYSGFEHFHSNIDPEELFRQMFGNLGNSGFKFSGFDNFNDFEESKYGFAPAQEIILDLTFTEAARGVNKEVYVNVKDDCPKCGGKKAEPGTKPKTCPRCKGSGVETISTGPFVMRSTCRQCFGAREIISVPCTDCKGKGKIVLRKKVGVPVPAGIEDGQTIRLSVAKSRIFRREGADIHSDATISLSQAVLGGSIRIPGIYDDILLNIPQSTQSHHKIRLSGKGMSRVNSYGYGDHYVHIKIKVPQNLSSQQKALILAFAETEKDVDGTVNGVIWVGIRKRQLGKLLMGMKRNHFLEKSKEKFLDDFSKFATDEDGLVAEIREMLNDINNNGQKTGENTG</sequence>
<dbReference type="InterPro" id="IPR001623">
    <property type="entry name" value="DnaJ_domain"/>
</dbReference>
<gene>
    <name evidence="8" type="ORF">KUTeg_024460</name>
</gene>
<keyword evidence="1 6" id="KW-0479">Metal-binding</keyword>
<dbReference type="Pfam" id="PF01556">
    <property type="entry name" value="DnaJ_C"/>
    <property type="match status" value="1"/>
</dbReference>
<accession>A0ABQ9E1F6</accession>
<feature type="domain" description="CR-type" evidence="7">
    <location>
        <begin position="233"/>
        <end position="311"/>
    </location>
</feature>
<evidence type="ECO:0000256" key="2">
    <source>
        <dbReference type="ARBA" id="ARBA00022737"/>
    </source>
</evidence>
<keyword evidence="3 6" id="KW-0863">Zinc-finger</keyword>
<comment type="caution">
    <text evidence="8">The sequence shown here is derived from an EMBL/GenBank/DDBJ whole genome shotgun (WGS) entry which is preliminary data.</text>
</comment>
<dbReference type="InterPro" id="IPR002939">
    <property type="entry name" value="DnaJ_C"/>
</dbReference>